<name>A0A1I0D6Q0_9PROT</name>
<dbReference type="GO" id="GO:0006260">
    <property type="term" value="P:DNA replication"/>
    <property type="evidence" value="ECO:0007669"/>
    <property type="project" value="InterPro"/>
</dbReference>
<evidence type="ECO:0000259" key="1">
    <source>
        <dbReference type="Pfam" id="PF01807"/>
    </source>
</evidence>
<protein>
    <submittedName>
        <fullName evidence="2">CHC2 zinc finger</fullName>
    </submittedName>
</protein>
<sequence>MRAASVIGQTHKSKSHTINTKRGLDYLLSQLRKVKSCGQDRFIACCPAHHDKNPSLAIRTNGGVILLKCFAGCSTFEIVSSIGMVLAELFPESNEFRKPLKNPFPAVDVLRCIKREVMIITVTAIRIVNGEKIEKSELDRLILACSLIEVAYD</sequence>
<evidence type="ECO:0000313" key="3">
    <source>
        <dbReference type="Proteomes" id="UP000199345"/>
    </source>
</evidence>
<accession>A0A1I0D6Q0</accession>
<dbReference type="OrthoDB" id="784829at2"/>
<dbReference type="Proteomes" id="UP000199345">
    <property type="component" value="Unassembled WGS sequence"/>
</dbReference>
<dbReference type="Gene3D" id="3.90.580.10">
    <property type="entry name" value="Zinc finger, CHC2-type domain"/>
    <property type="match status" value="1"/>
</dbReference>
<proteinExistence type="predicted"/>
<dbReference type="GO" id="GO:0003899">
    <property type="term" value="F:DNA-directed RNA polymerase activity"/>
    <property type="evidence" value="ECO:0007669"/>
    <property type="project" value="InterPro"/>
</dbReference>
<dbReference type="RefSeq" id="WP_090658982.1">
    <property type="nucleotide sequence ID" value="NZ_FOIA01000018.1"/>
</dbReference>
<dbReference type="AlphaFoldDB" id="A0A1I0D6Q0"/>
<dbReference type="GO" id="GO:0003677">
    <property type="term" value="F:DNA binding"/>
    <property type="evidence" value="ECO:0007669"/>
    <property type="project" value="InterPro"/>
</dbReference>
<evidence type="ECO:0000313" key="2">
    <source>
        <dbReference type="EMBL" id="SET27912.1"/>
    </source>
</evidence>
<dbReference type="Pfam" id="PF01807">
    <property type="entry name" value="Zn_ribbon_DnaG"/>
    <property type="match status" value="1"/>
</dbReference>
<dbReference type="InterPro" id="IPR036977">
    <property type="entry name" value="DNA_primase_Znf_CHC2"/>
</dbReference>
<dbReference type="InterPro" id="IPR002694">
    <property type="entry name" value="Znf_CHC2"/>
</dbReference>
<dbReference type="GO" id="GO:0008270">
    <property type="term" value="F:zinc ion binding"/>
    <property type="evidence" value="ECO:0007669"/>
    <property type="project" value="InterPro"/>
</dbReference>
<keyword evidence="3" id="KW-1185">Reference proteome</keyword>
<dbReference type="SUPFAM" id="SSF57783">
    <property type="entry name" value="Zinc beta-ribbon"/>
    <property type="match status" value="1"/>
</dbReference>
<dbReference type="EMBL" id="FOIA01000018">
    <property type="protein sequence ID" value="SET27912.1"/>
    <property type="molecule type" value="Genomic_DNA"/>
</dbReference>
<reference evidence="3" key="1">
    <citation type="submission" date="2016-10" db="EMBL/GenBank/DDBJ databases">
        <authorList>
            <person name="Varghese N."/>
            <person name="Submissions S."/>
        </authorList>
    </citation>
    <scope>NUCLEOTIDE SEQUENCE [LARGE SCALE GENOMIC DNA]</scope>
    <source>
        <strain evidence="3">Nm71</strain>
    </source>
</reference>
<feature type="domain" description="Zinc finger CHC2-type" evidence="1">
    <location>
        <begin position="18"/>
        <end position="73"/>
    </location>
</feature>
<gene>
    <name evidence="2" type="ORF">SAMN05216326_11862</name>
</gene>
<organism evidence="2 3">
    <name type="scientific">Nitrosomonas marina</name>
    <dbReference type="NCBI Taxonomy" id="917"/>
    <lineage>
        <taxon>Bacteria</taxon>
        <taxon>Pseudomonadati</taxon>
        <taxon>Pseudomonadota</taxon>
        <taxon>Betaproteobacteria</taxon>
        <taxon>Nitrosomonadales</taxon>
        <taxon>Nitrosomonadaceae</taxon>
        <taxon>Nitrosomonas</taxon>
    </lineage>
</organism>